<feature type="transmembrane region" description="Helical" evidence="2">
    <location>
        <begin position="546"/>
        <end position="563"/>
    </location>
</feature>
<dbReference type="SUPFAM" id="SSF56112">
    <property type="entry name" value="Protein kinase-like (PK-like)"/>
    <property type="match status" value="1"/>
</dbReference>
<keyword evidence="2" id="KW-0812">Transmembrane</keyword>
<feature type="transmembrane region" description="Helical" evidence="2">
    <location>
        <begin position="583"/>
        <end position="602"/>
    </location>
</feature>
<feature type="region of interest" description="Disordered" evidence="1">
    <location>
        <begin position="311"/>
        <end position="346"/>
    </location>
</feature>
<dbReference type="AlphaFoldDB" id="A0A9X1NBQ8"/>
<evidence type="ECO:0008006" key="5">
    <source>
        <dbReference type="Google" id="ProtNLM"/>
    </source>
</evidence>
<feature type="transmembrane region" description="Helical" evidence="2">
    <location>
        <begin position="384"/>
        <end position="402"/>
    </location>
</feature>
<feature type="transmembrane region" description="Helical" evidence="2">
    <location>
        <begin position="446"/>
        <end position="465"/>
    </location>
</feature>
<keyword evidence="2" id="KW-0472">Membrane</keyword>
<reference evidence="3" key="1">
    <citation type="submission" date="2021-11" db="EMBL/GenBank/DDBJ databases">
        <title>Streptomyces corallinus and Kineosporia corallina sp. nov., two new coral-derived marine actinobacteria.</title>
        <authorList>
            <person name="Buangrab K."/>
            <person name="Sutthacheep M."/>
            <person name="Yeemin T."/>
            <person name="Harunari E."/>
            <person name="Igarashi Y."/>
            <person name="Sripreechasak P."/>
            <person name="Kanchanasin P."/>
            <person name="Tanasupawat S."/>
            <person name="Phongsopitanun W."/>
        </authorList>
    </citation>
    <scope>NUCLEOTIDE SEQUENCE</scope>
    <source>
        <strain evidence="3">JCM 31032</strain>
    </source>
</reference>
<gene>
    <name evidence="3" type="ORF">LR394_14085</name>
</gene>
<organism evidence="3 4">
    <name type="scientific">Kineosporia babensis</name>
    <dbReference type="NCBI Taxonomy" id="499548"/>
    <lineage>
        <taxon>Bacteria</taxon>
        <taxon>Bacillati</taxon>
        <taxon>Actinomycetota</taxon>
        <taxon>Actinomycetes</taxon>
        <taxon>Kineosporiales</taxon>
        <taxon>Kineosporiaceae</taxon>
        <taxon>Kineosporia</taxon>
    </lineage>
</organism>
<feature type="transmembrane region" description="Helical" evidence="2">
    <location>
        <begin position="477"/>
        <end position="496"/>
    </location>
</feature>
<proteinExistence type="predicted"/>
<evidence type="ECO:0000256" key="2">
    <source>
        <dbReference type="SAM" id="Phobius"/>
    </source>
</evidence>
<evidence type="ECO:0000313" key="3">
    <source>
        <dbReference type="EMBL" id="MCD5312037.1"/>
    </source>
</evidence>
<dbReference type="InterPro" id="IPR011009">
    <property type="entry name" value="Kinase-like_dom_sf"/>
</dbReference>
<evidence type="ECO:0000313" key="4">
    <source>
        <dbReference type="Proteomes" id="UP001138997"/>
    </source>
</evidence>
<evidence type="ECO:0000256" key="1">
    <source>
        <dbReference type="SAM" id="MobiDB-lite"/>
    </source>
</evidence>
<keyword evidence="4" id="KW-1185">Reference proteome</keyword>
<dbReference type="EMBL" id="JAJOMB010000006">
    <property type="protein sequence ID" value="MCD5312037.1"/>
    <property type="molecule type" value="Genomic_DNA"/>
</dbReference>
<sequence length="612" mass="66883">MPDEHRRLSAHQYLAALKDPAGAFTDARLRTARPVRGTRNQPVQRLGQHAVVYRLKVPDGTQYALRCFFRPSDAHQDRYRIQARLKHSHQARQVPELTVWEYLPQGMTVENEPTPVLLGPWRSGVSLDTAIQQRLDQPQQLRIIEARWVDLIRRLDSSGIVHGDLQHGNVLVDPAVDGSGLYLVDPDSLWTPALARVPPPAEAGHPNYRHPQASVAQWGPGGDRFSSHVIDLSLLALAAQPHLWERYHDDHNLIFTAEDLQAPGTTRLWRELSDSPDRTVRERAARLAELCRASAQKLPLLISTVKPVEQPPVTVNATPPPAPPQPVPKTQPERPQVKSPPVESPPPAAIARPTHLILLLVLAIGLDLQQYASEDLAPGAPGVVRATADGLWIVSLAGILIWPRARPVLAALAGGAAFALVVMSVGWFAVVLPLLDPDEIAQGEEFYAGAAVCYLIALASFFLVWKHAPQRPAERSVTRLYLAGAVSILLAEGLLLDQGADVVHGGWHTPLGYPSGVHPVAQVIGVSAVVGAVLMLFALAALVRRSLAWLIAMTTVLATRLVVTEDHWEWRELADPWDRIAPLAYWVAIAAFVLCAVTVPLARRSAEPQGAP</sequence>
<accession>A0A9X1NBQ8</accession>
<dbReference type="Gene3D" id="1.10.510.10">
    <property type="entry name" value="Transferase(Phosphotransferase) domain 1"/>
    <property type="match status" value="1"/>
</dbReference>
<dbReference type="RefSeq" id="WP_231441847.1">
    <property type="nucleotide sequence ID" value="NZ_JAJOMB010000006.1"/>
</dbReference>
<protein>
    <recommendedName>
        <fullName evidence="5">Protein kinase domain-containing protein</fullName>
    </recommendedName>
</protein>
<keyword evidence="2" id="KW-1133">Transmembrane helix</keyword>
<name>A0A9X1NBQ8_9ACTN</name>
<dbReference type="Proteomes" id="UP001138997">
    <property type="component" value="Unassembled WGS sequence"/>
</dbReference>
<feature type="transmembrane region" description="Helical" evidence="2">
    <location>
        <begin position="409"/>
        <end position="434"/>
    </location>
</feature>
<comment type="caution">
    <text evidence="3">The sequence shown here is derived from an EMBL/GenBank/DDBJ whole genome shotgun (WGS) entry which is preliminary data.</text>
</comment>
<feature type="compositionally biased region" description="Pro residues" evidence="1">
    <location>
        <begin position="318"/>
        <end position="329"/>
    </location>
</feature>
<feature type="transmembrane region" description="Helical" evidence="2">
    <location>
        <begin position="516"/>
        <end position="539"/>
    </location>
</feature>